<dbReference type="SUPFAM" id="SSF159501">
    <property type="entry name" value="EreA/ChaN-like"/>
    <property type="match status" value="1"/>
</dbReference>
<dbReference type="Gene3D" id="3.40.50.11550">
    <property type="match status" value="1"/>
</dbReference>
<feature type="domain" description="Haem-binding uptake Tiki superfamily ChaN" evidence="1">
    <location>
        <begin position="51"/>
        <end position="255"/>
    </location>
</feature>
<dbReference type="Proteomes" id="UP000501466">
    <property type="component" value="Chromosome"/>
</dbReference>
<dbReference type="CDD" id="cd14727">
    <property type="entry name" value="ChanN-like"/>
    <property type="match status" value="1"/>
</dbReference>
<evidence type="ECO:0000259" key="2">
    <source>
        <dbReference type="Pfam" id="PF13180"/>
    </source>
</evidence>
<feature type="domain" description="PDZ" evidence="2">
    <location>
        <begin position="298"/>
        <end position="373"/>
    </location>
</feature>
<dbReference type="InterPro" id="IPR036034">
    <property type="entry name" value="PDZ_sf"/>
</dbReference>
<dbReference type="InterPro" id="IPR001478">
    <property type="entry name" value="PDZ"/>
</dbReference>
<evidence type="ECO:0000313" key="3">
    <source>
        <dbReference type="EMBL" id="BBP43183.1"/>
    </source>
</evidence>
<dbReference type="SUPFAM" id="SSF50156">
    <property type="entry name" value="PDZ domain-like"/>
    <property type="match status" value="1"/>
</dbReference>
<dbReference type="KEGG" id="tzo:THMIRHAT_09290"/>
<organism evidence="3 4">
    <name type="scientific">Thiosulfativibrio zosterae</name>
    <dbReference type="NCBI Taxonomy" id="2675053"/>
    <lineage>
        <taxon>Bacteria</taxon>
        <taxon>Pseudomonadati</taxon>
        <taxon>Pseudomonadota</taxon>
        <taxon>Gammaproteobacteria</taxon>
        <taxon>Thiotrichales</taxon>
        <taxon>Piscirickettsiaceae</taxon>
        <taxon>Thiosulfativibrio</taxon>
    </lineage>
</organism>
<accession>A0A6F8PM48</accession>
<sequence length="381" mass="42735">MNSMRQRLLRFFVLFNVVVGGIGMQAVVADEHNVGFEVTRAGQQMAFSAFLADLKTAKVAIVGEYHDSVAAHELQLKVLQGLQTLEPQQWALGIEWLPVSAQAAIDDYLADKTDDFQFLQASDYVNRWGFDARLVLPILRYAKEHNIKVLALNAPSELTRQVSKEGLDSLSAEQRALFPNPLLPQSPQYLEFLEDFLKNNHIPADKKEMMLTVQAIWDQTMAMSVINFLKHSPSQKVLVLAGMVHAAKGQGIQDALQHLNPQMSIKTIGNGSLENEEDFPFDYFVHLPEMNLSPALVLGVMLQTDHQKLTVEEVNAEGLAIKLGLQKGDQIQQIGDYLTNTLADLKLALWLSTGQNQVVIKWLRHDDILDIDLPYQALWVD</sequence>
<evidence type="ECO:0000313" key="4">
    <source>
        <dbReference type="Proteomes" id="UP000501466"/>
    </source>
</evidence>
<evidence type="ECO:0000259" key="1">
    <source>
        <dbReference type="Pfam" id="PF04187"/>
    </source>
</evidence>
<dbReference type="EMBL" id="AP021888">
    <property type="protein sequence ID" value="BBP43183.1"/>
    <property type="molecule type" value="Genomic_DNA"/>
</dbReference>
<keyword evidence="4" id="KW-1185">Reference proteome</keyword>
<protein>
    <recommendedName>
        <fullName evidence="5">PDZ domain-containing protein</fullName>
    </recommendedName>
</protein>
<reference evidence="4" key="1">
    <citation type="submission" date="2019-11" db="EMBL/GenBank/DDBJ databases">
        <title>Isolation and characterization of two novel species in the genus Thiomicrorhabdus.</title>
        <authorList>
            <person name="Mochizuki J."/>
            <person name="Kojima H."/>
            <person name="Fukui M."/>
        </authorList>
    </citation>
    <scope>NUCLEOTIDE SEQUENCE [LARGE SCALE GENOMIC DNA]</scope>
    <source>
        <strain evidence="4">AkT22</strain>
    </source>
</reference>
<dbReference type="Pfam" id="PF04187">
    <property type="entry name" value="Cofac_haem_bdg"/>
    <property type="match status" value="1"/>
</dbReference>
<dbReference type="Pfam" id="PF13180">
    <property type="entry name" value="PDZ_2"/>
    <property type="match status" value="1"/>
</dbReference>
<name>A0A6F8PM48_9GAMM</name>
<dbReference type="Gene3D" id="2.30.42.10">
    <property type="match status" value="1"/>
</dbReference>
<dbReference type="RefSeq" id="WP_173291009.1">
    <property type="nucleotide sequence ID" value="NZ_AP021888.1"/>
</dbReference>
<dbReference type="InterPro" id="IPR007314">
    <property type="entry name" value="Cofac_haem-bd_dom"/>
</dbReference>
<proteinExistence type="predicted"/>
<gene>
    <name evidence="3" type="ORF">THMIRHAT_09290</name>
</gene>
<evidence type="ECO:0008006" key="5">
    <source>
        <dbReference type="Google" id="ProtNLM"/>
    </source>
</evidence>
<dbReference type="AlphaFoldDB" id="A0A6F8PM48"/>